<dbReference type="PROSITE" id="PS50943">
    <property type="entry name" value="HTH_CROC1"/>
    <property type="match status" value="1"/>
</dbReference>
<reference evidence="2 3" key="1">
    <citation type="submission" date="2018-08" db="EMBL/GenBank/DDBJ databases">
        <title>Streptomyces globisporus 1912-4Crt, whole genome shotgun sequence.</title>
        <authorList>
            <person name="Matselyukh B."/>
        </authorList>
    </citation>
    <scope>NUCLEOTIDE SEQUENCE [LARGE SCALE GENOMIC DNA]</scope>
    <source>
        <strain evidence="2 3">1912-4Crt</strain>
    </source>
</reference>
<evidence type="ECO:0000313" key="2">
    <source>
        <dbReference type="EMBL" id="ROV68791.1"/>
    </source>
</evidence>
<dbReference type="GO" id="GO:0003677">
    <property type="term" value="F:DNA binding"/>
    <property type="evidence" value="ECO:0007669"/>
    <property type="project" value="InterPro"/>
</dbReference>
<dbReference type="Gene3D" id="1.10.260.40">
    <property type="entry name" value="lambda repressor-like DNA-binding domains"/>
    <property type="match status" value="1"/>
</dbReference>
<dbReference type="Pfam" id="PF01381">
    <property type="entry name" value="HTH_3"/>
    <property type="match status" value="1"/>
</dbReference>
<dbReference type="SMART" id="SM00530">
    <property type="entry name" value="HTH_XRE"/>
    <property type="match status" value="1"/>
</dbReference>
<comment type="caution">
    <text evidence="2">The sequence shown here is derived from an EMBL/GenBank/DDBJ whole genome shotgun (WGS) entry which is preliminary data.</text>
</comment>
<dbReference type="RefSeq" id="WP_118902073.1">
    <property type="nucleotide sequence ID" value="NZ_QWFA01000037.1"/>
</dbReference>
<evidence type="ECO:0000259" key="1">
    <source>
        <dbReference type="PROSITE" id="PS50943"/>
    </source>
</evidence>
<gene>
    <name evidence="2" type="ORF">D3105_09510</name>
</gene>
<dbReference type="EMBL" id="QWFA01000037">
    <property type="protein sequence ID" value="ROV68791.1"/>
    <property type="molecule type" value="Genomic_DNA"/>
</dbReference>
<sequence>MTDPVSVESLLEEARLAKAMPPPEERLRLREAAGLTRAQVATAVGVARGTVLAWENGTSTPTPPGRLKYLQLLEGLAELHPAPVDPADNPIAALFNDQPYGTAPAPAAAETPAVAVPAALTGLETLRGPDGRAIEGDPGPCVRCGVETTYQSTDGRPLHSGAMCQPTTTAPSPAAPAAVPPAPAPVPAAAPAAAVSPVPAPVPTRPLRRSKSAERAEADLMGLIRGAVEQEAERAGGDEDAALEALIGRAIPDVMHLFNETRATARYEYTAYPALPDILHKPSKREPDQIWEARPAYNNPAYSMRAAQKDVKVTALDVNAAYLSALKVWLPIGKLEHTTGMDGVGPKRSGVHLITPAPWTHPHLPDPLGDRDTPGALWVTDATLRLLLRLSGPKWGLTEAPTVHESWTSGATENFLDALRKLLVAARSEAIEAGDKLLLEYVKAMYSKFVSTMGESVHNREMVRPDWMHLIHAQAFALHCGRAYKAHQAGLDVVALKHTDELHVTGGDWRQVFTEGRGVSELKIKTGDGKASGEYLVGKVGG</sequence>
<organism evidence="2 3">
    <name type="scientific">Streptomyces globisporus</name>
    <dbReference type="NCBI Taxonomy" id="1908"/>
    <lineage>
        <taxon>Bacteria</taxon>
        <taxon>Bacillati</taxon>
        <taxon>Actinomycetota</taxon>
        <taxon>Actinomycetes</taxon>
        <taxon>Kitasatosporales</taxon>
        <taxon>Streptomycetaceae</taxon>
        <taxon>Streptomyces</taxon>
    </lineage>
</organism>
<dbReference type="SUPFAM" id="SSF47413">
    <property type="entry name" value="lambda repressor-like DNA-binding domains"/>
    <property type="match status" value="1"/>
</dbReference>
<name>A0A423V2I9_STRGL</name>
<dbReference type="InterPro" id="IPR001387">
    <property type="entry name" value="Cro/C1-type_HTH"/>
</dbReference>
<proteinExistence type="predicted"/>
<dbReference type="AlphaFoldDB" id="A0A423V2I9"/>
<dbReference type="Proteomes" id="UP000285596">
    <property type="component" value="Unassembled WGS sequence"/>
</dbReference>
<protein>
    <submittedName>
        <fullName evidence="2">XRE family transcriptional regulator</fullName>
    </submittedName>
</protein>
<dbReference type="InterPro" id="IPR010982">
    <property type="entry name" value="Lambda_DNA-bd_dom_sf"/>
</dbReference>
<feature type="domain" description="HTH cro/C1-type" evidence="1">
    <location>
        <begin position="28"/>
        <end position="79"/>
    </location>
</feature>
<dbReference type="CDD" id="cd00093">
    <property type="entry name" value="HTH_XRE"/>
    <property type="match status" value="1"/>
</dbReference>
<accession>A0A423V2I9</accession>
<evidence type="ECO:0000313" key="3">
    <source>
        <dbReference type="Proteomes" id="UP000285596"/>
    </source>
</evidence>